<keyword evidence="1" id="KW-0694">RNA-binding</keyword>
<dbReference type="InterPro" id="IPR035979">
    <property type="entry name" value="RBD_domain_sf"/>
</dbReference>
<dbReference type="InterPro" id="IPR012677">
    <property type="entry name" value="Nucleotide-bd_a/b_plait_sf"/>
</dbReference>
<dbReference type="PANTHER" id="PTHR48025">
    <property type="entry name" value="OS02G0815200 PROTEIN"/>
    <property type="match status" value="1"/>
</dbReference>
<evidence type="ECO:0000313" key="4">
    <source>
        <dbReference type="Proteomes" id="UP001597375"/>
    </source>
</evidence>
<organism evidence="3 4">
    <name type="scientific">Luteolibacter algae</name>
    <dbReference type="NCBI Taxonomy" id="454151"/>
    <lineage>
        <taxon>Bacteria</taxon>
        <taxon>Pseudomonadati</taxon>
        <taxon>Verrucomicrobiota</taxon>
        <taxon>Verrucomicrobiia</taxon>
        <taxon>Verrucomicrobiales</taxon>
        <taxon>Verrucomicrobiaceae</taxon>
        <taxon>Luteolibacter</taxon>
    </lineage>
</organism>
<dbReference type="InterPro" id="IPR000504">
    <property type="entry name" value="RRM_dom"/>
</dbReference>
<dbReference type="Pfam" id="PF00076">
    <property type="entry name" value="RRM_1"/>
    <property type="match status" value="1"/>
</dbReference>
<keyword evidence="4" id="KW-1185">Reference proteome</keyword>
<protein>
    <submittedName>
        <fullName evidence="3">RNA recognition motif domain-containing protein</fullName>
    </submittedName>
</protein>
<proteinExistence type="predicted"/>
<dbReference type="Gene3D" id="3.30.70.330">
    <property type="match status" value="1"/>
</dbReference>
<feature type="domain" description="RRM" evidence="2">
    <location>
        <begin position="1"/>
        <end position="79"/>
    </location>
</feature>
<dbReference type="InterPro" id="IPR050502">
    <property type="entry name" value="Euk_RNA-bind_prot"/>
</dbReference>
<dbReference type="SUPFAM" id="SSF54928">
    <property type="entry name" value="RNA-binding domain, RBD"/>
    <property type="match status" value="1"/>
</dbReference>
<dbReference type="PANTHER" id="PTHR48025:SF1">
    <property type="entry name" value="RRM DOMAIN-CONTAINING PROTEIN"/>
    <property type="match status" value="1"/>
</dbReference>
<dbReference type="CDD" id="cd00590">
    <property type="entry name" value="RRM_SF"/>
    <property type="match status" value="1"/>
</dbReference>
<sequence length="92" mass="10393">MQILIRNIDRSVTEEEIHELFRKHGKVKSCDLVLDEKTGGSKGFGFVEMPELGEAIKAIEELNGMKLKASTLRVKRAANSTILKKQTKHKPF</sequence>
<gene>
    <name evidence="3" type="ORF">ACFSSA_08480</name>
</gene>
<name>A0ABW5D9T0_9BACT</name>
<evidence type="ECO:0000256" key="1">
    <source>
        <dbReference type="ARBA" id="ARBA00022884"/>
    </source>
</evidence>
<comment type="caution">
    <text evidence="3">The sequence shown here is derived from an EMBL/GenBank/DDBJ whole genome shotgun (WGS) entry which is preliminary data.</text>
</comment>
<accession>A0ABW5D9T0</accession>
<reference evidence="4" key="1">
    <citation type="journal article" date="2019" name="Int. J. Syst. Evol. Microbiol.">
        <title>The Global Catalogue of Microorganisms (GCM) 10K type strain sequencing project: providing services to taxonomists for standard genome sequencing and annotation.</title>
        <authorList>
            <consortium name="The Broad Institute Genomics Platform"/>
            <consortium name="The Broad Institute Genome Sequencing Center for Infectious Disease"/>
            <person name="Wu L."/>
            <person name="Ma J."/>
        </authorList>
    </citation>
    <scope>NUCLEOTIDE SEQUENCE [LARGE SCALE GENOMIC DNA]</scope>
    <source>
        <strain evidence="4">CGMCC 4.7106</strain>
    </source>
</reference>
<dbReference type="PROSITE" id="PS50102">
    <property type="entry name" value="RRM"/>
    <property type="match status" value="1"/>
</dbReference>
<evidence type="ECO:0000259" key="2">
    <source>
        <dbReference type="PROSITE" id="PS50102"/>
    </source>
</evidence>
<dbReference type="EMBL" id="JBHUIT010000012">
    <property type="protein sequence ID" value="MFD2256709.1"/>
    <property type="molecule type" value="Genomic_DNA"/>
</dbReference>
<evidence type="ECO:0000313" key="3">
    <source>
        <dbReference type="EMBL" id="MFD2256709.1"/>
    </source>
</evidence>
<dbReference type="SMART" id="SM00360">
    <property type="entry name" value="RRM"/>
    <property type="match status" value="1"/>
</dbReference>
<dbReference type="RefSeq" id="WP_386819999.1">
    <property type="nucleotide sequence ID" value="NZ_JBHUIT010000012.1"/>
</dbReference>
<dbReference type="Proteomes" id="UP001597375">
    <property type="component" value="Unassembled WGS sequence"/>
</dbReference>